<dbReference type="Gene3D" id="3.40.50.300">
    <property type="entry name" value="P-loop containing nucleotide triphosphate hydrolases"/>
    <property type="match status" value="2"/>
</dbReference>
<dbReference type="Pfam" id="PF00005">
    <property type="entry name" value="ABC_tran"/>
    <property type="match status" value="2"/>
</dbReference>
<feature type="domain" description="ABC transporter" evidence="3">
    <location>
        <begin position="272"/>
        <end position="526"/>
    </location>
</feature>
<dbReference type="InterPro" id="IPR017871">
    <property type="entry name" value="ABC_transporter-like_CS"/>
</dbReference>
<evidence type="ECO:0000259" key="3">
    <source>
        <dbReference type="PROSITE" id="PS50893"/>
    </source>
</evidence>
<name>A0A437S912_9FIRM</name>
<dbReference type="PROSITE" id="PS00211">
    <property type="entry name" value="ABC_TRANSPORTER_1"/>
    <property type="match status" value="1"/>
</dbReference>
<dbReference type="RefSeq" id="WP_127723433.1">
    <property type="nucleotide sequence ID" value="NZ_RLIH01000002.1"/>
</dbReference>
<protein>
    <submittedName>
        <fullName evidence="4">Sugar ABC transporter ATP-binding protein</fullName>
    </submittedName>
</protein>
<keyword evidence="5" id="KW-1185">Reference proteome</keyword>
<keyword evidence="1" id="KW-0547">Nucleotide-binding</keyword>
<comment type="caution">
    <text evidence="4">The sequence shown here is derived from an EMBL/GenBank/DDBJ whole genome shotgun (WGS) entry which is preliminary data.</text>
</comment>
<dbReference type="AlphaFoldDB" id="A0A437S912"/>
<evidence type="ECO:0000313" key="5">
    <source>
        <dbReference type="Proteomes" id="UP000288812"/>
    </source>
</evidence>
<evidence type="ECO:0000256" key="2">
    <source>
        <dbReference type="ARBA" id="ARBA00022840"/>
    </source>
</evidence>
<proteinExistence type="predicted"/>
<organism evidence="4 5">
    <name type="scientific">Anaerosphaera multitolerans</name>
    <dbReference type="NCBI Taxonomy" id="2487351"/>
    <lineage>
        <taxon>Bacteria</taxon>
        <taxon>Bacillati</taxon>
        <taxon>Bacillota</taxon>
        <taxon>Tissierellia</taxon>
        <taxon>Tissierellales</taxon>
        <taxon>Peptoniphilaceae</taxon>
        <taxon>Anaerosphaera</taxon>
    </lineage>
</organism>
<evidence type="ECO:0000313" key="4">
    <source>
        <dbReference type="EMBL" id="RVU55596.1"/>
    </source>
</evidence>
<feature type="domain" description="ABC transporter" evidence="3">
    <location>
        <begin position="6"/>
        <end position="258"/>
    </location>
</feature>
<dbReference type="InterPro" id="IPR003439">
    <property type="entry name" value="ABC_transporter-like_ATP-bd"/>
</dbReference>
<evidence type="ECO:0000256" key="1">
    <source>
        <dbReference type="ARBA" id="ARBA00022741"/>
    </source>
</evidence>
<gene>
    <name evidence="4" type="ORF">EF514_02380</name>
</gene>
<dbReference type="InterPro" id="IPR003593">
    <property type="entry name" value="AAA+_ATPase"/>
</dbReference>
<dbReference type="CDD" id="cd03216">
    <property type="entry name" value="ABC_Carb_Monos_I"/>
    <property type="match status" value="1"/>
</dbReference>
<dbReference type="InterPro" id="IPR027417">
    <property type="entry name" value="P-loop_NTPase"/>
</dbReference>
<keyword evidence="2 4" id="KW-0067">ATP-binding</keyword>
<dbReference type="CDD" id="cd03215">
    <property type="entry name" value="ABC_Carb_Monos_II"/>
    <property type="match status" value="1"/>
</dbReference>
<sequence>MQDILLEAKNVGKSFDGNTVLKDVNFKLGKGKILGLVGENGAGKSTLMNIIFGMSVIDETGGYDGEIILDGEKINFKNPIDALNAGVGMVHQEFNLIPGFTVAENITLNMEETKKNVISQVLGKKYEIIDEKANITISGNSLDTLGVDIDSNEYVSEMPVGHKQFIEIAREITRKDVKLIIMDEPTAVLTETEADILISALRKLASMGISIIFISHRLREILNVCDDIIVLRDGVVVENKPSKEMDLDEVARLMVGRDNEERKKEVHEEKVIDSNDIIIDVENLWVDMPGEQVVDVSFKVAKGEIFGIAGLAGQGKLGIPNGILGTYPVGGKVTFKGEDLKLGDTLKILEKGIAFVSEDRRGVGLLLEEPIYWNIAFNAMQVQNKYLKKILGINFRDEGKMREVADEYIESLAIKTTGSDQKAQNLSGGNQQKVCLAKAFAMDPELLFVSEPTRGIDVGAKELVLNSLKKTNREDDTTIVMVSSELEELRSICDRIAVICEGKIAGILSPKDSPEKFGLLMSGESIEGGYN</sequence>
<dbReference type="SMART" id="SM00382">
    <property type="entry name" value="AAA"/>
    <property type="match status" value="2"/>
</dbReference>
<accession>A0A437S912</accession>
<reference evidence="4 5" key="1">
    <citation type="submission" date="2018-11" db="EMBL/GenBank/DDBJ databases">
        <title>Genome sequencing and assembly of Anaerosphaera sp. nov., GS7-6-2.</title>
        <authorList>
            <person name="Rettenmaier R."/>
            <person name="Liebl W."/>
            <person name="Zverlov V."/>
        </authorList>
    </citation>
    <scope>NUCLEOTIDE SEQUENCE [LARGE SCALE GENOMIC DNA]</scope>
    <source>
        <strain evidence="4 5">GS7-6-2</strain>
    </source>
</reference>
<dbReference type="GO" id="GO:0005524">
    <property type="term" value="F:ATP binding"/>
    <property type="evidence" value="ECO:0007669"/>
    <property type="project" value="UniProtKB-KW"/>
</dbReference>
<dbReference type="SUPFAM" id="SSF52540">
    <property type="entry name" value="P-loop containing nucleoside triphosphate hydrolases"/>
    <property type="match status" value="2"/>
</dbReference>
<dbReference type="PROSITE" id="PS50893">
    <property type="entry name" value="ABC_TRANSPORTER_2"/>
    <property type="match status" value="2"/>
</dbReference>
<dbReference type="OrthoDB" id="9771863at2"/>
<dbReference type="GO" id="GO:0016887">
    <property type="term" value="F:ATP hydrolysis activity"/>
    <property type="evidence" value="ECO:0007669"/>
    <property type="project" value="InterPro"/>
</dbReference>
<dbReference type="EMBL" id="RLIH01000002">
    <property type="protein sequence ID" value="RVU55596.1"/>
    <property type="molecule type" value="Genomic_DNA"/>
</dbReference>
<dbReference type="PANTHER" id="PTHR43790">
    <property type="entry name" value="CARBOHYDRATE TRANSPORT ATP-BINDING PROTEIN MG119-RELATED"/>
    <property type="match status" value="1"/>
</dbReference>
<dbReference type="InterPro" id="IPR050107">
    <property type="entry name" value="ABC_carbohydrate_import_ATPase"/>
</dbReference>
<dbReference type="Proteomes" id="UP000288812">
    <property type="component" value="Unassembled WGS sequence"/>
</dbReference>
<dbReference type="PANTHER" id="PTHR43790:SF4">
    <property type="entry name" value="GUANOSINE IMPORT ATP-BINDING PROTEIN NUPO"/>
    <property type="match status" value="1"/>
</dbReference>